<keyword evidence="2 6" id="KW-0732">Signal</keyword>
<dbReference type="Gene3D" id="3.30.500.10">
    <property type="entry name" value="MHC class I-like antigen recognition-like"/>
    <property type="match status" value="1"/>
</dbReference>
<comment type="subcellular location">
    <subcellularLocation>
        <location evidence="1">Membrane</location>
    </subcellularLocation>
</comment>
<evidence type="ECO:0000256" key="2">
    <source>
        <dbReference type="ARBA" id="ARBA00022729"/>
    </source>
</evidence>
<evidence type="ECO:0000313" key="8">
    <source>
        <dbReference type="Proteomes" id="UP000694851"/>
    </source>
</evidence>
<evidence type="ECO:0000256" key="6">
    <source>
        <dbReference type="SAM" id="SignalP"/>
    </source>
</evidence>
<dbReference type="Proteomes" id="UP000694851">
    <property type="component" value="Unplaced"/>
</dbReference>
<dbReference type="PANTHER" id="PTHR16675:SF1">
    <property type="entry name" value="UL16 BINDING PROTEIN 21"/>
    <property type="match status" value="1"/>
</dbReference>
<dbReference type="InterPro" id="IPR050208">
    <property type="entry name" value="MHC_class-I_related"/>
</dbReference>
<keyword evidence="8" id="KW-1185">Reference proteome</keyword>
<reference evidence="9" key="1">
    <citation type="submission" date="2025-08" db="UniProtKB">
        <authorList>
            <consortium name="RefSeq"/>
        </authorList>
    </citation>
    <scope>IDENTIFICATION</scope>
    <source>
        <tissue evidence="9">Muscle</tissue>
    </source>
</reference>
<dbReference type="PANTHER" id="PTHR16675">
    <property type="entry name" value="MHC CLASS I-RELATED"/>
    <property type="match status" value="1"/>
</dbReference>
<dbReference type="GO" id="GO:0002486">
    <property type="term" value="P:antigen processing and presentation of endogenous peptide antigen via MHC class I via ER pathway, TAP-independent"/>
    <property type="evidence" value="ECO:0007669"/>
    <property type="project" value="TreeGrafter"/>
</dbReference>
<dbReference type="FunFam" id="3.30.500.10:FF:000004">
    <property type="entry name" value="Retinoic acid early-inducible protein 1-beta"/>
    <property type="match status" value="1"/>
</dbReference>
<dbReference type="GO" id="GO:0009897">
    <property type="term" value="C:external side of plasma membrane"/>
    <property type="evidence" value="ECO:0007669"/>
    <property type="project" value="TreeGrafter"/>
</dbReference>
<proteinExistence type="predicted"/>
<dbReference type="Pfam" id="PF00129">
    <property type="entry name" value="MHC_I"/>
    <property type="match status" value="1"/>
</dbReference>
<dbReference type="KEGG" id="hai:109380890"/>
<feature type="signal peptide" evidence="6">
    <location>
        <begin position="1"/>
        <end position="24"/>
    </location>
</feature>
<evidence type="ECO:0000256" key="4">
    <source>
        <dbReference type="ARBA" id="ARBA00023157"/>
    </source>
</evidence>
<sequence>MVRAGSQFSLVLLVLLLLWDCTWAAHCLWAHGDAHSLHYDFSIAANGQSWCKVQGQVDEKNFLFYDCGSNKVICMNLLREEVNATSVWKEQTDALCHVGDLLKQQLLDIKVEKYADSVLLTLQVKMMCQCKANGRASASWEFRSHGQRFLLFDSENGKYTVDHPGAKQIKEKWEHDKELTRSFTMISMGDCGKWLQFLVPWKKLVDTAAPTTTVPNRAPPTNFTATAQSKASTITPTAWILPLFLTCSIKIGILAESLIVTGTEG</sequence>
<dbReference type="InterPro" id="IPR011162">
    <property type="entry name" value="MHC_I/II-like_Ag-recog"/>
</dbReference>
<keyword evidence="5" id="KW-0325">Glycoprotein</keyword>
<gene>
    <name evidence="9" type="primary">LOC109380890</name>
</gene>
<dbReference type="InterPro" id="IPR011161">
    <property type="entry name" value="MHC_I-like_Ag-recog"/>
</dbReference>
<keyword evidence="3" id="KW-0472">Membrane</keyword>
<accession>A0A8B7R0K8</accession>
<dbReference type="InterPro" id="IPR037055">
    <property type="entry name" value="MHC_I-like_Ag-recog_sf"/>
</dbReference>
<dbReference type="RefSeq" id="XP_019494501.1">
    <property type="nucleotide sequence ID" value="XM_019638956.1"/>
</dbReference>
<evidence type="ECO:0000256" key="1">
    <source>
        <dbReference type="ARBA" id="ARBA00004370"/>
    </source>
</evidence>
<evidence type="ECO:0000256" key="5">
    <source>
        <dbReference type="ARBA" id="ARBA00023180"/>
    </source>
</evidence>
<evidence type="ECO:0000259" key="7">
    <source>
        <dbReference type="Pfam" id="PF00129"/>
    </source>
</evidence>
<dbReference type="SUPFAM" id="SSF54452">
    <property type="entry name" value="MHC antigen-recognition domain"/>
    <property type="match status" value="1"/>
</dbReference>
<feature type="domain" description="MHC class I-like antigen recognition-like" evidence="7">
    <location>
        <begin position="35"/>
        <end position="196"/>
    </location>
</feature>
<keyword evidence="4" id="KW-1015">Disulfide bond</keyword>
<dbReference type="GeneID" id="109380890"/>
<feature type="chain" id="PRO_5034164794" evidence="6">
    <location>
        <begin position="25"/>
        <end position="265"/>
    </location>
</feature>
<dbReference type="GO" id="GO:0002476">
    <property type="term" value="P:antigen processing and presentation of endogenous peptide antigen via MHC class Ib"/>
    <property type="evidence" value="ECO:0007669"/>
    <property type="project" value="TreeGrafter"/>
</dbReference>
<evidence type="ECO:0000256" key="3">
    <source>
        <dbReference type="ARBA" id="ARBA00023136"/>
    </source>
</evidence>
<dbReference type="AlphaFoldDB" id="A0A8B7R0K8"/>
<dbReference type="OrthoDB" id="9836934at2759"/>
<organism evidence="8 9">
    <name type="scientific">Hipposideros armiger</name>
    <name type="common">Great Himalayan leaf-nosed bat</name>
    <dbReference type="NCBI Taxonomy" id="186990"/>
    <lineage>
        <taxon>Eukaryota</taxon>
        <taxon>Metazoa</taxon>
        <taxon>Chordata</taxon>
        <taxon>Craniata</taxon>
        <taxon>Vertebrata</taxon>
        <taxon>Euteleostomi</taxon>
        <taxon>Mammalia</taxon>
        <taxon>Eutheria</taxon>
        <taxon>Laurasiatheria</taxon>
        <taxon>Chiroptera</taxon>
        <taxon>Yinpterochiroptera</taxon>
        <taxon>Rhinolophoidea</taxon>
        <taxon>Hipposideridae</taxon>
        <taxon>Hipposideros</taxon>
    </lineage>
</organism>
<name>A0A8B7R0K8_HIPAR</name>
<dbReference type="GO" id="GO:0005615">
    <property type="term" value="C:extracellular space"/>
    <property type="evidence" value="ECO:0007669"/>
    <property type="project" value="TreeGrafter"/>
</dbReference>
<dbReference type="GO" id="GO:0006955">
    <property type="term" value="P:immune response"/>
    <property type="evidence" value="ECO:0007669"/>
    <property type="project" value="TreeGrafter"/>
</dbReference>
<evidence type="ECO:0000313" key="9">
    <source>
        <dbReference type="RefSeq" id="XP_019494501.1"/>
    </source>
</evidence>
<protein>
    <submittedName>
        <fullName evidence="9">NKG2D ligand 3-like</fullName>
    </submittedName>
</protein>
<dbReference type="GO" id="GO:0001916">
    <property type="term" value="P:positive regulation of T cell mediated cytotoxicity"/>
    <property type="evidence" value="ECO:0007669"/>
    <property type="project" value="TreeGrafter"/>
</dbReference>